<name>A0A6A6CX60_ZASCE</name>
<protein>
    <recommendedName>
        <fullName evidence="3">F-box domain-containing protein</fullName>
    </recommendedName>
</protein>
<dbReference type="RefSeq" id="XP_033671321.1">
    <property type="nucleotide sequence ID" value="XM_033804848.1"/>
</dbReference>
<dbReference type="EMBL" id="ML993585">
    <property type="protein sequence ID" value="KAF2170432.1"/>
    <property type="molecule type" value="Genomic_DNA"/>
</dbReference>
<gene>
    <name evidence="1" type="ORF">M409DRAFT_19253</name>
</gene>
<sequence>MATLQSLPKDILVLLLDYLHNIEDYTNLSSTCKKLRECMQMALPDTLLRLAVAQSRIFFRPSPHFLFAATARELGDWARQSDANEQELAERCRGGVAALLDLALDHCGITMERIRELHQIRFDIINPVTDIIDRCVGAQWYDQEDFWNTVEDAYTINSDPPETFFHLTIYGELFGPDFETVLNNDSTVRKLKPATRIEFAKYCITDPAVASKDEYEEAVRSVERTGPHDLDDDGFWNYSNHNIALTWTIKSQTWRPYWKSMREKGGPDFQDDFDDGWWTEDGVDQDWRQRMWENGMLCQGLEGLGMMRPQYQDKWVDKVKEWREKIEKLEREPASTTVGIQTTLEYPYLLGDLRICASGYVAGT</sequence>
<evidence type="ECO:0000313" key="1">
    <source>
        <dbReference type="EMBL" id="KAF2170432.1"/>
    </source>
</evidence>
<accession>A0A6A6CX60</accession>
<reference evidence="1" key="1">
    <citation type="journal article" date="2020" name="Stud. Mycol.">
        <title>101 Dothideomycetes genomes: a test case for predicting lifestyles and emergence of pathogens.</title>
        <authorList>
            <person name="Haridas S."/>
            <person name="Albert R."/>
            <person name="Binder M."/>
            <person name="Bloem J."/>
            <person name="Labutti K."/>
            <person name="Salamov A."/>
            <person name="Andreopoulos B."/>
            <person name="Baker S."/>
            <person name="Barry K."/>
            <person name="Bills G."/>
            <person name="Bluhm B."/>
            <person name="Cannon C."/>
            <person name="Castanera R."/>
            <person name="Culley D."/>
            <person name="Daum C."/>
            <person name="Ezra D."/>
            <person name="Gonzalez J."/>
            <person name="Henrissat B."/>
            <person name="Kuo A."/>
            <person name="Liang C."/>
            <person name="Lipzen A."/>
            <person name="Lutzoni F."/>
            <person name="Magnuson J."/>
            <person name="Mondo S."/>
            <person name="Nolan M."/>
            <person name="Ohm R."/>
            <person name="Pangilinan J."/>
            <person name="Park H.-J."/>
            <person name="Ramirez L."/>
            <person name="Alfaro M."/>
            <person name="Sun H."/>
            <person name="Tritt A."/>
            <person name="Yoshinaga Y."/>
            <person name="Zwiers L.-H."/>
            <person name="Turgeon B."/>
            <person name="Goodwin S."/>
            <person name="Spatafora J."/>
            <person name="Crous P."/>
            <person name="Grigoriev I."/>
        </authorList>
    </citation>
    <scope>NUCLEOTIDE SEQUENCE</scope>
    <source>
        <strain evidence="1">ATCC 36951</strain>
    </source>
</reference>
<dbReference type="Proteomes" id="UP000799537">
    <property type="component" value="Unassembled WGS sequence"/>
</dbReference>
<keyword evidence="2" id="KW-1185">Reference proteome</keyword>
<organism evidence="1 2">
    <name type="scientific">Zasmidium cellare ATCC 36951</name>
    <dbReference type="NCBI Taxonomy" id="1080233"/>
    <lineage>
        <taxon>Eukaryota</taxon>
        <taxon>Fungi</taxon>
        <taxon>Dikarya</taxon>
        <taxon>Ascomycota</taxon>
        <taxon>Pezizomycotina</taxon>
        <taxon>Dothideomycetes</taxon>
        <taxon>Dothideomycetidae</taxon>
        <taxon>Mycosphaerellales</taxon>
        <taxon>Mycosphaerellaceae</taxon>
        <taxon>Zasmidium</taxon>
    </lineage>
</organism>
<dbReference type="GeneID" id="54558120"/>
<dbReference type="AlphaFoldDB" id="A0A6A6CX60"/>
<evidence type="ECO:0000313" key="2">
    <source>
        <dbReference type="Proteomes" id="UP000799537"/>
    </source>
</evidence>
<proteinExistence type="predicted"/>
<evidence type="ECO:0008006" key="3">
    <source>
        <dbReference type="Google" id="ProtNLM"/>
    </source>
</evidence>
<dbReference type="OrthoDB" id="2853639at2759"/>